<dbReference type="InterPro" id="IPR035984">
    <property type="entry name" value="Acyl-CoA-binding_sf"/>
</dbReference>
<accession>A0A9W5TE60</accession>
<dbReference type="SUPFAM" id="SSF47027">
    <property type="entry name" value="Acyl-CoA binding protein"/>
    <property type="match status" value="1"/>
</dbReference>
<dbReference type="PRINTS" id="PR00689">
    <property type="entry name" value="ACOABINDINGP"/>
</dbReference>
<dbReference type="Proteomes" id="UP001057455">
    <property type="component" value="Unassembled WGS sequence"/>
</dbReference>
<comment type="caution">
    <text evidence="6">The sequence shown here is derived from an EMBL/GenBank/DDBJ whole genome shotgun (WGS) entry which is preliminary data.</text>
</comment>
<dbReference type="PANTHER" id="PTHR24119">
    <property type="entry name" value="ACYL-COA-BINDING DOMAIN-CONTAINING PROTEIN 6"/>
    <property type="match status" value="1"/>
</dbReference>
<dbReference type="PRINTS" id="PR01415">
    <property type="entry name" value="ANKYRIN"/>
</dbReference>
<dbReference type="PROSITE" id="PS50088">
    <property type="entry name" value="ANK_REPEAT"/>
    <property type="match status" value="2"/>
</dbReference>
<dbReference type="AlphaFoldDB" id="A0A9W5TE60"/>
<dbReference type="EMBL" id="BLIY01000014">
    <property type="protein sequence ID" value="GFE54249.1"/>
    <property type="molecule type" value="Genomic_DNA"/>
</dbReference>
<feature type="repeat" description="ANK" evidence="4">
    <location>
        <begin position="203"/>
        <end position="235"/>
    </location>
</feature>
<keyword evidence="3" id="KW-0446">Lipid-binding</keyword>
<evidence type="ECO:0000313" key="7">
    <source>
        <dbReference type="Proteomes" id="UP001057455"/>
    </source>
</evidence>
<feature type="domain" description="ACB" evidence="5">
    <location>
        <begin position="24"/>
        <end position="110"/>
    </location>
</feature>
<proteinExistence type="predicted"/>
<dbReference type="InterPro" id="IPR036770">
    <property type="entry name" value="Ankyrin_rpt-contain_sf"/>
</dbReference>
<reference evidence="6" key="1">
    <citation type="submission" date="2019-12" db="EMBL/GenBank/DDBJ databases">
        <title>Genome sequence of Babesia ovis.</title>
        <authorList>
            <person name="Yamagishi J."/>
            <person name="Sevinc F."/>
            <person name="Xuan X."/>
        </authorList>
    </citation>
    <scope>NUCLEOTIDE SEQUENCE</scope>
    <source>
        <strain evidence="6">Selcuk</strain>
    </source>
</reference>
<dbReference type="InterPro" id="IPR002110">
    <property type="entry name" value="Ankyrin_rpt"/>
</dbReference>
<keyword evidence="1" id="KW-0677">Repeat</keyword>
<gene>
    <name evidence="6" type="ORF">BaOVIS_016530</name>
</gene>
<evidence type="ECO:0000259" key="5">
    <source>
        <dbReference type="PROSITE" id="PS51228"/>
    </source>
</evidence>
<dbReference type="Gene3D" id="1.20.80.10">
    <property type="match status" value="1"/>
</dbReference>
<evidence type="ECO:0000313" key="6">
    <source>
        <dbReference type="EMBL" id="GFE54249.1"/>
    </source>
</evidence>
<evidence type="ECO:0000256" key="1">
    <source>
        <dbReference type="ARBA" id="ARBA00022737"/>
    </source>
</evidence>
<feature type="repeat" description="ANK" evidence="4">
    <location>
        <begin position="170"/>
        <end position="202"/>
    </location>
</feature>
<dbReference type="Pfam" id="PF00887">
    <property type="entry name" value="ACBP"/>
    <property type="match status" value="1"/>
</dbReference>
<dbReference type="OrthoDB" id="194358at2759"/>
<dbReference type="InterPro" id="IPR000582">
    <property type="entry name" value="Acyl-CoA-binding_protein"/>
</dbReference>
<dbReference type="Pfam" id="PF12796">
    <property type="entry name" value="Ank_2"/>
    <property type="match status" value="1"/>
</dbReference>
<dbReference type="Gene3D" id="1.25.40.20">
    <property type="entry name" value="Ankyrin repeat-containing domain"/>
    <property type="match status" value="1"/>
</dbReference>
<dbReference type="PROSITE" id="PS51228">
    <property type="entry name" value="ACB_2"/>
    <property type="match status" value="1"/>
</dbReference>
<evidence type="ECO:0000256" key="4">
    <source>
        <dbReference type="PROSITE-ProRule" id="PRU00023"/>
    </source>
</evidence>
<keyword evidence="2 4" id="KW-0040">ANK repeat</keyword>
<dbReference type="GO" id="GO:0000062">
    <property type="term" value="F:fatty-acyl-CoA binding"/>
    <property type="evidence" value="ECO:0007669"/>
    <property type="project" value="InterPro"/>
</dbReference>
<dbReference type="PROSITE" id="PS50297">
    <property type="entry name" value="ANK_REP_REGION"/>
    <property type="match status" value="2"/>
</dbReference>
<evidence type="ECO:0000256" key="3">
    <source>
        <dbReference type="ARBA" id="ARBA00023121"/>
    </source>
</evidence>
<evidence type="ECO:0000256" key="2">
    <source>
        <dbReference type="ARBA" id="ARBA00023043"/>
    </source>
</evidence>
<name>A0A9W5TE60_BABOV</name>
<dbReference type="SMART" id="SM00248">
    <property type="entry name" value="ANK"/>
    <property type="match status" value="2"/>
</dbReference>
<sequence>MEILEPIRRALRRLINWRANRQELVDEFKECCQLVAIKRAGGDLKDDDFWNLYGYFKQTVVGDFNIKDTSDATEVEIRKWSSWKRHTGMSKREAMAAYVAIVRQLFGYDDKDGDLSTMANMPSGHKMSFYSHESDPDDDGLFSLVVSGDVPMIESLLEDKPELVNVRSPEGLTALHLAADRGHIKVVKCLLKYGADMNAVDDNNDTPLLVAAAAGNRPVVDLLLRGGADGSVRNIDNLCVDDMLQEGKT</sequence>
<protein>
    <submittedName>
        <fullName evidence="6">Ankyrin repeat-containing protein</fullName>
    </submittedName>
</protein>
<organism evidence="6 7">
    <name type="scientific">Babesia ovis</name>
    <dbReference type="NCBI Taxonomy" id="5869"/>
    <lineage>
        <taxon>Eukaryota</taxon>
        <taxon>Sar</taxon>
        <taxon>Alveolata</taxon>
        <taxon>Apicomplexa</taxon>
        <taxon>Aconoidasida</taxon>
        <taxon>Piroplasmida</taxon>
        <taxon>Babesiidae</taxon>
        <taxon>Babesia</taxon>
    </lineage>
</organism>
<dbReference type="InterPro" id="IPR014352">
    <property type="entry name" value="FERM/acyl-CoA-bd_prot_sf"/>
</dbReference>
<keyword evidence="7" id="KW-1185">Reference proteome</keyword>
<dbReference type="SUPFAM" id="SSF48403">
    <property type="entry name" value="Ankyrin repeat"/>
    <property type="match status" value="1"/>
</dbReference>
<dbReference type="PANTHER" id="PTHR24119:SF0">
    <property type="entry name" value="ACYL-COA-BINDING DOMAIN-CONTAINING PROTEIN 6"/>
    <property type="match status" value="1"/>
</dbReference>